<dbReference type="AlphaFoldDB" id="A0A017SQY8"/>
<protein>
    <submittedName>
        <fullName evidence="1">Uncharacterized protein</fullName>
    </submittedName>
</protein>
<organism evidence="1 2">
    <name type="scientific">Aspergillus ruber (strain CBS 135680)</name>
    <dbReference type="NCBI Taxonomy" id="1388766"/>
    <lineage>
        <taxon>Eukaryota</taxon>
        <taxon>Fungi</taxon>
        <taxon>Dikarya</taxon>
        <taxon>Ascomycota</taxon>
        <taxon>Pezizomycotina</taxon>
        <taxon>Eurotiomycetes</taxon>
        <taxon>Eurotiomycetidae</taxon>
        <taxon>Eurotiales</taxon>
        <taxon>Aspergillaceae</taxon>
        <taxon>Aspergillus</taxon>
        <taxon>Aspergillus subgen. Aspergillus</taxon>
    </lineage>
</organism>
<dbReference type="EMBL" id="KK088413">
    <property type="protein sequence ID" value="EYE98680.1"/>
    <property type="molecule type" value="Genomic_DNA"/>
</dbReference>
<gene>
    <name evidence="1" type="ORF">EURHEDRAFT_220569</name>
</gene>
<reference evidence="2" key="1">
    <citation type="journal article" date="2014" name="Nat. Commun.">
        <title>Genomic adaptations of the halophilic Dead Sea filamentous fungus Eurotium rubrum.</title>
        <authorList>
            <person name="Kis-Papo T."/>
            <person name="Weig A.R."/>
            <person name="Riley R."/>
            <person name="Persoh D."/>
            <person name="Salamov A."/>
            <person name="Sun H."/>
            <person name="Lipzen A."/>
            <person name="Wasser S.P."/>
            <person name="Rambold G."/>
            <person name="Grigoriev I.V."/>
            <person name="Nevo E."/>
        </authorList>
    </citation>
    <scope>NUCLEOTIDE SEQUENCE [LARGE SCALE GENOMIC DNA]</scope>
    <source>
        <strain evidence="2">CBS 135680</strain>
    </source>
</reference>
<dbReference type="GeneID" id="63693132"/>
<evidence type="ECO:0000313" key="2">
    <source>
        <dbReference type="Proteomes" id="UP000019804"/>
    </source>
</evidence>
<dbReference type="Proteomes" id="UP000019804">
    <property type="component" value="Unassembled WGS sequence"/>
</dbReference>
<keyword evidence="2" id="KW-1185">Reference proteome</keyword>
<name>A0A017SQY8_ASPRC</name>
<sequence length="75" mass="8251">MKQISVGSTLLPVLCSPQCSYRQQYLGKSRDMPYWVSAPRILAANQSAYIDTSGTTGPIGGRLWLKISGVITYRV</sequence>
<accession>A0A017SQY8</accession>
<proteinExistence type="predicted"/>
<evidence type="ECO:0000313" key="1">
    <source>
        <dbReference type="EMBL" id="EYE98680.1"/>
    </source>
</evidence>
<dbReference type="RefSeq" id="XP_040642368.1">
    <property type="nucleotide sequence ID" value="XM_040778008.1"/>
</dbReference>
<dbReference type="HOGENOM" id="CLU_2670652_0_0_1"/>